<evidence type="ECO:0000313" key="1">
    <source>
        <dbReference type="EMBL" id="KAK0980076.1"/>
    </source>
</evidence>
<dbReference type="EMBL" id="JAUJLE010000119">
    <property type="protein sequence ID" value="KAK0980076.1"/>
    <property type="molecule type" value="Genomic_DNA"/>
</dbReference>
<sequence>MASISGESPQTEIEQWWSTPQTGYTLPYFVSWQRLVLSACRVSRTGDAEFYDNEQVLSSNSIGRSSFADTMSANKQQLHWTQRVALVRHNLHSSSRTGDFTFFKVLQASGLLEGTNHVATLSDALGGDADSVLAAMDDLNAALAYVHEDAFKTVYDNLKDSMRDANQEATKSKLYVDVTMQKNMADIAIDKMASSAIALVNQQPTHVQEFAANVWITGATIVADVIEVTLQQLNSLEPKMNDFIRMEDARNTVKASVVCAITGLKGVFLLMDPNSPPTFEKSNTRSTSIASAGSAMFRRLSTAFTPATTSPSASRSASVVSASGTTANTIANNSTTFSRNGSVGSLGGHPVYRTPNYVRNSISHGCPTSMPAASDFFSHTLSAIPPTPAFEEPTDPFDTSAPPVPEILTMQPVVIR</sequence>
<protein>
    <submittedName>
        <fullName evidence="1">Uncharacterized protein</fullName>
    </submittedName>
</protein>
<comment type="caution">
    <text evidence="1">The sequence shown here is derived from an EMBL/GenBank/DDBJ whole genome shotgun (WGS) entry which is preliminary data.</text>
</comment>
<gene>
    <name evidence="1" type="ORF">LTR91_012396</name>
</gene>
<proteinExistence type="predicted"/>
<organism evidence="1 2">
    <name type="scientific">Friedmanniomyces endolithicus</name>
    <dbReference type="NCBI Taxonomy" id="329885"/>
    <lineage>
        <taxon>Eukaryota</taxon>
        <taxon>Fungi</taxon>
        <taxon>Dikarya</taxon>
        <taxon>Ascomycota</taxon>
        <taxon>Pezizomycotina</taxon>
        <taxon>Dothideomycetes</taxon>
        <taxon>Dothideomycetidae</taxon>
        <taxon>Mycosphaerellales</taxon>
        <taxon>Teratosphaeriaceae</taxon>
        <taxon>Friedmanniomyces</taxon>
    </lineage>
</organism>
<dbReference type="AlphaFoldDB" id="A0AAN6KFT8"/>
<keyword evidence="2" id="KW-1185">Reference proteome</keyword>
<evidence type="ECO:0000313" key="2">
    <source>
        <dbReference type="Proteomes" id="UP001175353"/>
    </source>
</evidence>
<reference evidence="1" key="1">
    <citation type="submission" date="2023-06" db="EMBL/GenBank/DDBJ databases">
        <title>Black Yeasts Isolated from many extreme environments.</title>
        <authorList>
            <person name="Coleine C."/>
            <person name="Stajich J.E."/>
            <person name="Selbmann L."/>
        </authorList>
    </citation>
    <scope>NUCLEOTIDE SEQUENCE</scope>
    <source>
        <strain evidence="1">CCFEE 5200</strain>
    </source>
</reference>
<name>A0AAN6KFT8_9PEZI</name>
<accession>A0AAN6KFT8</accession>
<dbReference type="Proteomes" id="UP001175353">
    <property type="component" value="Unassembled WGS sequence"/>
</dbReference>